<organism evidence="1 2">
    <name type="scientific">Canavalia gladiata</name>
    <name type="common">Sword bean</name>
    <name type="synonym">Dolichos gladiatus</name>
    <dbReference type="NCBI Taxonomy" id="3824"/>
    <lineage>
        <taxon>Eukaryota</taxon>
        <taxon>Viridiplantae</taxon>
        <taxon>Streptophyta</taxon>
        <taxon>Embryophyta</taxon>
        <taxon>Tracheophyta</taxon>
        <taxon>Spermatophyta</taxon>
        <taxon>Magnoliopsida</taxon>
        <taxon>eudicotyledons</taxon>
        <taxon>Gunneridae</taxon>
        <taxon>Pentapetalae</taxon>
        <taxon>rosids</taxon>
        <taxon>fabids</taxon>
        <taxon>Fabales</taxon>
        <taxon>Fabaceae</taxon>
        <taxon>Papilionoideae</taxon>
        <taxon>50 kb inversion clade</taxon>
        <taxon>NPAAA clade</taxon>
        <taxon>indigoferoid/millettioid clade</taxon>
        <taxon>Phaseoleae</taxon>
        <taxon>Canavalia</taxon>
    </lineage>
</organism>
<dbReference type="GO" id="GO:0012507">
    <property type="term" value="C:ER to Golgi transport vesicle membrane"/>
    <property type="evidence" value="ECO:0007669"/>
    <property type="project" value="TreeGrafter"/>
</dbReference>
<gene>
    <name evidence="1" type="ORF">VNO77_01157</name>
</gene>
<keyword evidence="2" id="KW-1185">Reference proteome</keyword>
<evidence type="ECO:0000313" key="2">
    <source>
        <dbReference type="Proteomes" id="UP001367508"/>
    </source>
</evidence>
<accession>A0AAN9R4Q0</accession>
<dbReference type="PANTHER" id="PTHR13402">
    <property type="entry name" value="RGPR-RELATED"/>
    <property type="match status" value="1"/>
</dbReference>
<dbReference type="PANTHER" id="PTHR13402:SF6">
    <property type="entry name" value="SECRETORY 16, ISOFORM I"/>
    <property type="match status" value="1"/>
</dbReference>
<dbReference type="AlphaFoldDB" id="A0AAN9R4Q0"/>
<proteinExistence type="predicted"/>
<comment type="caution">
    <text evidence="1">The sequence shown here is derived from an EMBL/GenBank/DDBJ whole genome shotgun (WGS) entry which is preliminary data.</text>
</comment>
<evidence type="ECO:0000313" key="1">
    <source>
        <dbReference type="EMBL" id="KAK7359207.1"/>
    </source>
</evidence>
<dbReference type="EMBL" id="JAYMYQ010000001">
    <property type="protein sequence ID" value="KAK7359207.1"/>
    <property type="molecule type" value="Genomic_DNA"/>
</dbReference>
<reference evidence="1 2" key="1">
    <citation type="submission" date="2024-01" db="EMBL/GenBank/DDBJ databases">
        <title>The genomes of 5 underutilized Papilionoideae crops provide insights into root nodulation and disease resistanc.</title>
        <authorList>
            <person name="Jiang F."/>
        </authorList>
    </citation>
    <scope>NUCLEOTIDE SEQUENCE [LARGE SCALE GENOMIC DNA]</scope>
    <source>
        <strain evidence="1">LVBAO_FW01</strain>
        <tissue evidence="1">Leaves</tissue>
    </source>
</reference>
<dbReference type="GO" id="GO:0070971">
    <property type="term" value="C:endoplasmic reticulum exit site"/>
    <property type="evidence" value="ECO:0007669"/>
    <property type="project" value="TreeGrafter"/>
</dbReference>
<dbReference type="GO" id="GO:0007030">
    <property type="term" value="P:Golgi organization"/>
    <property type="evidence" value="ECO:0007669"/>
    <property type="project" value="TreeGrafter"/>
</dbReference>
<name>A0AAN9R4Q0_CANGL</name>
<sequence length="159" mass="18161">MTIICEWFNQIKAERRRIRSGLYVRPEDFGSWQIDCSTHSRKSGSKRERWRAKLAEPVDKTFGIAASRSKHSVFIQSGFYDYENDTPESVVAKLFASAEMNGKEFTQHGALSDCLQDFPSEAQIWLLKQSESYSDSARLCLIGADHWKCPQTYASPKAI</sequence>
<protein>
    <submittedName>
        <fullName evidence="1">Uncharacterized protein</fullName>
    </submittedName>
</protein>
<dbReference type="GO" id="GO:0070973">
    <property type="term" value="P:protein localization to endoplasmic reticulum exit site"/>
    <property type="evidence" value="ECO:0007669"/>
    <property type="project" value="TreeGrafter"/>
</dbReference>
<dbReference type="Proteomes" id="UP001367508">
    <property type="component" value="Unassembled WGS sequence"/>
</dbReference>